<keyword evidence="2" id="KW-0723">Serine/threonine-protein kinase</keyword>
<dbReference type="KEGG" id="dhe:111595774"/>
<comment type="similarity">
    <text evidence="1">Belongs to the protein kinase superfamily. STE Ser/Thr protein kinase family. MAP kinase kinase kinase subfamily.</text>
</comment>
<dbReference type="PANTHER" id="PTHR46716">
    <property type="entry name" value="MITOGEN-ACTIVATED PROTEIN KINASE KINASE KINASE 7"/>
    <property type="match status" value="1"/>
</dbReference>
<dbReference type="AlphaFoldDB" id="A0A6J2SW42"/>
<dbReference type="OMA" id="VMAYAEC"/>
<keyword evidence="3" id="KW-0808">Transferase</keyword>
<evidence type="ECO:0000256" key="4">
    <source>
        <dbReference type="ARBA" id="ARBA00022741"/>
    </source>
</evidence>
<keyword evidence="5" id="KW-0418">Kinase</keyword>
<dbReference type="InterPro" id="IPR008271">
    <property type="entry name" value="Ser/Thr_kinase_AS"/>
</dbReference>
<dbReference type="GO" id="GO:0005524">
    <property type="term" value="F:ATP binding"/>
    <property type="evidence" value="ECO:0007669"/>
    <property type="project" value="UniProtKB-KW"/>
</dbReference>
<evidence type="ECO:0000256" key="6">
    <source>
        <dbReference type="ARBA" id="ARBA00022840"/>
    </source>
</evidence>
<dbReference type="SUPFAM" id="SSF56112">
    <property type="entry name" value="Protein kinase-like (PK-like)"/>
    <property type="match status" value="1"/>
</dbReference>
<feature type="domain" description="Protein kinase" evidence="7">
    <location>
        <begin position="1"/>
        <end position="232"/>
    </location>
</feature>
<dbReference type="Gene3D" id="1.10.510.10">
    <property type="entry name" value="Transferase(Phosphotransferase) domain 1"/>
    <property type="match status" value="1"/>
</dbReference>
<keyword evidence="8" id="KW-1185">Reference proteome</keyword>
<dbReference type="SMART" id="SM00220">
    <property type="entry name" value="S_TKc"/>
    <property type="match status" value="1"/>
</dbReference>
<dbReference type="GeneID" id="111595774"/>
<dbReference type="PANTHER" id="PTHR46716:SF1">
    <property type="entry name" value="MITOGEN-ACTIVATED PROTEIN KINASE KINASE KINASE 7"/>
    <property type="match status" value="1"/>
</dbReference>
<reference evidence="9" key="1">
    <citation type="submission" date="2025-08" db="UniProtKB">
        <authorList>
            <consortium name="RefSeq"/>
        </authorList>
    </citation>
    <scope>IDENTIFICATION</scope>
    <source>
        <strain evidence="9">15085-1641.00</strain>
        <tissue evidence="9">Whole body</tissue>
    </source>
</reference>
<keyword evidence="6" id="KW-0067">ATP-binding</keyword>
<evidence type="ECO:0000259" key="7">
    <source>
        <dbReference type="PROSITE" id="PS50011"/>
    </source>
</evidence>
<keyword evidence="4" id="KW-0547">Nucleotide-binding</keyword>
<dbReference type="PIRSF" id="PIRSF000654">
    <property type="entry name" value="Integrin-linked_kinase"/>
    <property type="match status" value="1"/>
</dbReference>
<dbReference type="GO" id="GO:0004709">
    <property type="term" value="F:MAP kinase kinase kinase activity"/>
    <property type="evidence" value="ECO:0007669"/>
    <property type="project" value="TreeGrafter"/>
</dbReference>
<evidence type="ECO:0000256" key="3">
    <source>
        <dbReference type="ARBA" id="ARBA00022679"/>
    </source>
</evidence>
<dbReference type="GO" id="GO:0007254">
    <property type="term" value="P:JNK cascade"/>
    <property type="evidence" value="ECO:0007669"/>
    <property type="project" value="TreeGrafter"/>
</dbReference>
<evidence type="ECO:0000313" key="9">
    <source>
        <dbReference type="RefSeq" id="XP_030080385.1"/>
    </source>
</evidence>
<protein>
    <submittedName>
        <fullName evidence="9">Mitogen-activated protein kinase kinase kinase 7-like</fullName>
    </submittedName>
</protein>
<dbReference type="InterPro" id="IPR000719">
    <property type="entry name" value="Prot_kinase_dom"/>
</dbReference>
<dbReference type="Pfam" id="PF00069">
    <property type="entry name" value="Pkinase"/>
    <property type="match status" value="1"/>
</dbReference>
<dbReference type="RefSeq" id="XP_030080385.1">
    <property type="nucleotide sequence ID" value="XM_030224525.1"/>
</dbReference>
<proteinExistence type="inferred from homology"/>
<dbReference type="PROSITE" id="PS50011">
    <property type="entry name" value="PROTEIN_KINASE_DOM"/>
    <property type="match status" value="1"/>
</dbReference>
<dbReference type="GO" id="GO:0043123">
    <property type="term" value="P:positive regulation of canonical NF-kappaB signal transduction"/>
    <property type="evidence" value="ECO:0007669"/>
    <property type="project" value="TreeGrafter"/>
</dbReference>
<dbReference type="Proteomes" id="UP000504633">
    <property type="component" value="Unplaced"/>
</dbReference>
<dbReference type="GO" id="GO:0006955">
    <property type="term" value="P:immune response"/>
    <property type="evidence" value="ECO:0007669"/>
    <property type="project" value="TreeGrafter"/>
</dbReference>
<evidence type="ECO:0000256" key="5">
    <source>
        <dbReference type="ARBA" id="ARBA00022777"/>
    </source>
</evidence>
<evidence type="ECO:0000256" key="2">
    <source>
        <dbReference type="ARBA" id="ARBA00022527"/>
    </source>
</evidence>
<accession>A0A6J2SW42</accession>
<organism evidence="8 9">
    <name type="scientific">Drosophila hydei</name>
    <name type="common">Fruit fly</name>
    <dbReference type="NCBI Taxonomy" id="7224"/>
    <lineage>
        <taxon>Eukaryota</taxon>
        <taxon>Metazoa</taxon>
        <taxon>Ecdysozoa</taxon>
        <taxon>Arthropoda</taxon>
        <taxon>Hexapoda</taxon>
        <taxon>Insecta</taxon>
        <taxon>Pterygota</taxon>
        <taxon>Neoptera</taxon>
        <taxon>Endopterygota</taxon>
        <taxon>Diptera</taxon>
        <taxon>Brachycera</taxon>
        <taxon>Muscomorpha</taxon>
        <taxon>Ephydroidea</taxon>
        <taxon>Drosophilidae</taxon>
        <taxon>Drosophila</taxon>
    </lineage>
</organism>
<dbReference type="InterPro" id="IPR011009">
    <property type="entry name" value="Kinase-like_dom_sf"/>
</dbReference>
<gene>
    <name evidence="9" type="primary">LOC111595774</name>
</gene>
<sequence length="250" mass="28274">MGHGSFGVVFRGKLDVAVKIFREAVEKKSIETEITNLLRVQHENIIRLYGVSKETDAYYLVMECAQNGTLHDCLHTKKIPFSESDRQNLMLQCAKGMEYLHNLKPVILHRDLKPKNILLTNDYTMLKICDFGIAREKGTSMTVGIGTAKYCAPEVHQTSSYTEKSDVFGFGMVLWEVMSGRVPTGLMSKMPDLDKVIHCNSPDTMKILIQQSCDEDPNMRPPMKTLALLLSFDHVSQAKLIKPNSMDFKK</sequence>
<evidence type="ECO:0000256" key="1">
    <source>
        <dbReference type="ARBA" id="ARBA00006529"/>
    </source>
</evidence>
<evidence type="ECO:0000313" key="8">
    <source>
        <dbReference type="Proteomes" id="UP000504633"/>
    </source>
</evidence>
<name>A0A6J2SW42_DROHY</name>
<dbReference type="PROSITE" id="PS00108">
    <property type="entry name" value="PROTEIN_KINASE_ST"/>
    <property type="match status" value="1"/>
</dbReference>
<dbReference type="OrthoDB" id="10261027at2759"/>
<dbReference type="GO" id="GO:0019899">
    <property type="term" value="F:enzyme binding"/>
    <property type="evidence" value="ECO:0007669"/>
    <property type="project" value="UniProtKB-ARBA"/>
</dbReference>